<dbReference type="PANTHER" id="PTHR11537:SF254">
    <property type="entry name" value="POTASSIUM VOLTAGE-GATED CHANNEL PROTEIN SHAB"/>
    <property type="match status" value="1"/>
</dbReference>
<keyword evidence="7" id="KW-0630">Potassium</keyword>
<gene>
    <name evidence="14" type="ORF">H0I76_14720</name>
</gene>
<feature type="domain" description="Ion transport" evidence="13">
    <location>
        <begin position="32"/>
        <end position="211"/>
    </location>
</feature>
<dbReference type="PANTHER" id="PTHR11537">
    <property type="entry name" value="VOLTAGE-GATED POTASSIUM CHANNEL"/>
    <property type="match status" value="1"/>
</dbReference>
<comment type="subcellular location">
    <subcellularLocation>
        <location evidence="1">Membrane</location>
        <topology evidence="1">Multi-pass membrane protein</topology>
    </subcellularLocation>
</comment>
<keyword evidence="6" id="KW-0851">Voltage-gated channel</keyword>
<evidence type="ECO:0000256" key="11">
    <source>
        <dbReference type="ARBA" id="ARBA00023303"/>
    </source>
</evidence>
<keyword evidence="3" id="KW-0633">Potassium transport</keyword>
<evidence type="ECO:0000256" key="6">
    <source>
        <dbReference type="ARBA" id="ARBA00022882"/>
    </source>
</evidence>
<dbReference type="RefSeq" id="WP_200611293.1">
    <property type="nucleotide sequence ID" value="NZ_JAEHHL010000009.1"/>
</dbReference>
<feature type="transmembrane region" description="Helical" evidence="12">
    <location>
        <begin position="138"/>
        <end position="161"/>
    </location>
</feature>
<keyword evidence="15" id="KW-1185">Reference proteome</keyword>
<keyword evidence="2" id="KW-0813">Transport</keyword>
<name>A0A8J7M8C7_9RHOB</name>
<protein>
    <submittedName>
        <fullName evidence="14">Ion transporter</fullName>
    </submittedName>
</protein>
<evidence type="ECO:0000256" key="3">
    <source>
        <dbReference type="ARBA" id="ARBA00022538"/>
    </source>
</evidence>
<accession>A0A8J7M8C7</accession>
<proteinExistence type="predicted"/>
<keyword evidence="9" id="KW-0406">Ion transport</keyword>
<evidence type="ECO:0000256" key="5">
    <source>
        <dbReference type="ARBA" id="ARBA00022826"/>
    </source>
</evidence>
<evidence type="ECO:0000313" key="14">
    <source>
        <dbReference type="EMBL" id="MBK0400451.1"/>
    </source>
</evidence>
<organism evidence="14 15">
    <name type="scientific">Thermohalobaculum xanthum</name>
    <dbReference type="NCBI Taxonomy" id="2753746"/>
    <lineage>
        <taxon>Bacteria</taxon>
        <taxon>Pseudomonadati</taxon>
        <taxon>Pseudomonadota</taxon>
        <taxon>Alphaproteobacteria</taxon>
        <taxon>Rhodobacterales</taxon>
        <taxon>Paracoccaceae</taxon>
        <taxon>Thermohalobaculum</taxon>
    </lineage>
</organism>
<dbReference type="InterPro" id="IPR028325">
    <property type="entry name" value="VG_K_chnl"/>
</dbReference>
<reference evidence="14" key="1">
    <citation type="submission" date="2020-12" db="EMBL/GenBank/DDBJ databases">
        <title>Bacterial taxonomy.</title>
        <authorList>
            <person name="Pan X."/>
        </authorList>
    </citation>
    <scope>NUCLEOTIDE SEQUENCE</scope>
    <source>
        <strain evidence="14">M0105</strain>
    </source>
</reference>
<evidence type="ECO:0000256" key="9">
    <source>
        <dbReference type="ARBA" id="ARBA00023065"/>
    </source>
</evidence>
<dbReference type="GO" id="GO:0001508">
    <property type="term" value="P:action potential"/>
    <property type="evidence" value="ECO:0007669"/>
    <property type="project" value="TreeGrafter"/>
</dbReference>
<feature type="transmembrane region" description="Helical" evidence="12">
    <location>
        <begin position="26"/>
        <end position="45"/>
    </location>
</feature>
<keyword evidence="11" id="KW-0407">Ion channel</keyword>
<dbReference type="SUPFAM" id="SSF81324">
    <property type="entry name" value="Voltage-gated potassium channels"/>
    <property type="match status" value="1"/>
</dbReference>
<dbReference type="EMBL" id="JAEHHL010000009">
    <property type="protein sequence ID" value="MBK0400451.1"/>
    <property type="molecule type" value="Genomic_DNA"/>
</dbReference>
<feature type="transmembrane region" description="Helical" evidence="12">
    <location>
        <begin position="51"/>
        <end position="68"/>
    </location>
</feature>
<keyword evidence="5" id="KW-0631">Potassium channel</keyword>
<dbReference type="Proteomes" id="UP000655420">
    <property type="component" value="Unassembled WGS sequence"/>
</dbReference>
<dbReference type="GO" id="GO:0008076">
    <property type="term" value="C:voltage-gated potassium channel complex"/>
    <property type="evidence" value="ECO:0007669"/>
    <property type="project" value="InterPro"/>
</dbReference>
<evidence type="ECO:0000313" key="15">
    <source>
        <dbReference type="Proteomes" id="UP000655420"/>
    </source>
</evidence>
<keyword evidence="4 12" id="KW-0812">Transmembrane</keyword>
<evidence type="ECO:0000256" key="7">
    <source>
        <dbReference type="ARBA" id="ARBA00022958"/>
    </source>
</evidence>
<dbReference type="Pfam" id="PF00520">
    <property type="entry name" value="Ion_trans"/>
    <property type="match status" value="1"/>
</dbReference>
<feature type="transmembrane region" description="Helical" evidence="12">
    <location>
        <begin position="173"/>
        <end position="192"/>
    </location>
</feature>
<comment type="caution">
    <text evidence="14">The sequence shown here is derived from an EMBL/GenBank/DDBJ whole genome shotgun (WGS) entry which is preliminary data.</text>
</comment>
<dbReference type="InterPro" id="IPR005821">
    <property type="entry name" value="Ion_trans_dom"/>
</dbReference>
<dbReference type="AlphaFoldDB" id="A0A8J7M8C7"/>
<dbReference type="Gene3D" id="1.20.120.350">
    <property type="entry name" value="Voltage-gated potassium channels. Chain C"/>
    <property type="match status" value="1"/>
</dbReference>
<keyword evidence="8 12" id="KW-1133">Transmembrane helix</keyword>
<dbReference type="GO" id="GO:0005249">
    <property type="term" value="F:voltage-gated potassium channel activity"/>
    <property type="evidence" value="ECO:0007669"/>
    <property type="project" value="InterPro"/>
</dbReference>
<dbReference type="InterPro" id="IPR027359">
    <property type="entry name" value="Volt_channel_dom_sf"/>
</dbReference>
<sequence length="258" mass="28948">MTGAAVLARLRTLYHSNTAAAHRFRYGLLIFDLSTIIFVIVTSFFTHTALVEAIDVVLGVVILTDFLARLMTDPQRSRFFLRPTNWADLVAVVSFLAPIAGEGFGFLRILRTLRLLHTYQLLVRLRQDFPYFRSHEEVILATINLAVFLFVTTGLIYTLQYGVNPQIRNYADALYFTVTTLTTTGFGDITLTGTMGRMLSVGVMIFGVTLFLRLAQVMFRPAKVRQPCERCGLLLHDPDAVHCKHCGAPIRIETEGSV</sequence>
<dbReference type="Gene3D" id="1.10.287.70">
    <property type="match status" value="1"/>
</dbReference>
<evidence type="ECO:0000256" key="1">
    <source>
        <dbReference type="ARBA" id="ARBA00004141"/>
    </source>
</evidence>
<dbReference type="PRINTS" id="PR00169">
    <property type="entry name" value="KCHANNEL"/>
</dbReference>
<evidence type="ECO:0000256" key="8">
    <source>
        <dbReference type="ARBA" id="ARBA00022989"/>
    </source>
</evidence>
<evidence type="ECO:0000256" key="12">
    <source>
        <dbReference type="SAM" id="Phobius"/>
    </source>
</evidence>
<evidence type="ECO:0000256" key="2">
    <source>
        <dbReference type="ARBA" id="ARBA00022448"/>
    </source>
</evidence>
<evidence type="ECO:0000259" key="13">
    <source>
        <dbReference type="Pfam" id="PF00520"/>
    </source>
</evidence>
<feature type="transmembrane region" description="Helical" evidence="12">
    <location>
        <begin position="198"/>
        <end position="215"/>
    </location>
</feature>
<evidence type="ECO:0000256" key="4">
    <source>
        <dbReference type="ARBA" id="ARBA00022692"/>
    </source>
</evidence>
<feature type="transmembrane region" description="Helical" evidence="12">
    <location>
        <begin position="89"/>
        <end position="110"/>
    </location>
</feature>
<evidence type="ECO:0000256" key="10">
    <source>
        <dbReference type="ARBA" id="ARBA00023136"/>
    </source>
</evidence>
<keyword evidence="10 12" id="KW-0472">Membrane</keyword>